<dbReference type="Pfam" id="PF04072">
    <property type="entry name" value="LCM"/>
    <property type="match status" value="1"/>
</dbReference>
<sequence>MPSDQPVRVALSGVSSTALWTLRNRAAASMSANSPFHDYWAEKLYRSIDFPFEEFGAVSESHAVRAQVFDAALLKLLRQDRKTTVVALGEGLQTTFWRLGSPDVQWLSVDLPEVIEIRRQLLPADGHITDAAMSALDRSWFDYVEGTNVIITAEGLLMYLAPDEVTGLLADLATRFPGGNLIFDTVPPWFVELSAKGVPIARNASHPMPAYTFGCGPQDAFAMVGRVPGLARLEELTPEGPQRLSASKIMVDVLRHVPFLRNNGYFTGRFTFTD</sequence>
<dbReference type="InterPro" id="IPR007213">
    <property type="entry name" value="Ppm1/Ppm2/Tcmp"/>
</dbReference>
<dbReference type="Proteomes" id="UP000503540">
    <property type="component" value="Chromosome"/>
</dbReference>
<dbReference type="PIRSF" id="PIRSF028177">
    <property type="entry name" value="Polyketide_synth_Omtfrase_TcmP"/>
    <property type="match status" value="1"/>
</dbReference>
<keyword evidence="2 3" id="KW-0808">Transferase</keyword>
<organism evidence="3 4">
    <name type="scientific">Nocardia arthritidis</name>
    <dbReference type="NCBI Taxonomy" id="228602"/>
    <lineage>
        <taxon>Bacteria</taxon>
        <taxon>Bacillati</taxon>
        <taxon>Actinomycetota</taxon>
        <taxon>Actinomycetes</taxon>
        <taxon>Mycobacteriales</taxon>
        <taxon>Nocardiaceae</taxon>
        <taxon>Nocardia</taxon>
    </lineage>
</organism>
<dbReference type="Gene3D" id="3.40.50.150">
    <property type="entry name" value="Vaccinia Virus protein VP39"/>
    <property type="match status" value="1"/>
</dbReference>
<dbReference type="RefSeq" id="WP_275106995.1">
    <property type="nucleotide sequence ID" value="NZ_CP046172.1"/>
</dbReference>
<dbReference type="GO" id="GO:0008168">
    <property type="term" value="F:methyltransferase activity"/>
    <property type="evidence" value="ECO:0007669"/>
    <property type="project" value="UniProtKB-KW"/>
</dbReference>
<keyword evidence="1 3" id="KW-0489">Methyltransferase</keyword>
<dbReference type="AlphaFoldDB" id="A0A6G9YRR4"/>
<name>A0A6G9YRR4_9NOCA</name>
<dbReference type="SUPFAM" id="SSF53335">
    <property type="entry name" value="S-adenosyl-L-methionine-dependent methyltransferases"/>
    <property type="match status" value="1"/>
</dbReference>
<evidence type="ECO:0000313" key="3">
    <source>
        <dbReference type="EMBL" id="QIS15583.1"/>
    </source>
</evidence>
<dbReference type="KEGG" id="nah:F5544_38810"/>
<gene>
    <name evidence="3" type="ORF">F5544_38810</name>
</gene>
<dbReference type="PANTHER" id="PTHR43619:SF2">
    <property type="entry name" value="S-ADENOSYL-L-METHIONINE-DEPENDENT METHYLTRANSFERASES SUPERFAMILY PROTEIN"/>
    <property type="match status" value="1"/>
</dbReference>
<reference evidence="3 4" key="1">
    <citation type="journal article" date="2019" name="ACS Chem. Biol.">
        <title>Identification and Mobilization of a Cryptic Antibiotic Biosynthesis Gene Locus from a Human-Pathogenic Nocardia Isolate.</title>
        <authorList>
            <person name="Herisse M."/>
            <person name="Ishida K."/>
            <person name="Porter J.L."/>
            <person name="Howden B."/>
            <person name="Hertweck C."/>
            <person name="Stinear T.P."/>
            <person name="Pidot S.J."/>
        </authorList>
    </citation>
    <scope>NUCLEOTIDE SEQUENCE [LARGE SCALE GENOMIC DNA]</scope>
    <source>
        <strain evidence="3 4">AUSMDU00012717</strain>
    </source>
</reference>
<dbReference type="EMBL" id="CP046172">
    <property type="protein sequence ID" value="QIS15583.1"/>
    <property type="molecule type" value="Genomic_DNA"/>
</dbReference>
<dbReference type="InterPro" id="IPR029063">
    <property type="entry name" value="SAM-dependent_MTases_sf"/>
</dbReference>
<evidence type="ECO:0000313" key="4">
    <source>
        <dbReference type="Proteomes" id="UP000503540"/>
    </source>
</evidence>
<evidence type="ECO:0000256" key="1">
    <source>
        <dbReference type="ARBA" id="ARBA00022603"/>
    </source>
</evidence>
<proteinExistence type="predicted"/>
<dbReference type="GO" id="GO:0032259">
    <property type="term" value="P:methylation"/>
    <property type="evidence" value="ECO:0007669"/>
    <property type="project" value="UniProtKB-KW"/>
</dbReference>
<accession>A0A6G9YRR4</accession>
<evidence type="ECO:0000256" key="2">
    <source>
        <dbReference type="ARBA" id="ARBA00022679"/>
    </source>
</evidence>
<keyword evidence="4" id="KW-1185">Reference proteome</keyword>
<dbReference type="PANTHER" id="PTHR43619">
    <property type="entry name" value="S-ADENOSYL-L-METHIONINE-DEPENDENT METHYLTRANSFERASE YKTD-RELATED"/>
    <property type="match status" value="1"/>
</dbReference>
<dbReference type="InterPro" id="IPR016874">
    <property type="entry name" value="TcmP-like"/>
</dbReference>
<protein>
    <submittedName>
        <fullName evidence="3">Class I SAM-dependent methyltransferase</fullName>
    </submittedName>
</protein>